<dbReference type="SUPFAM" id="SSF56784">
    <property type="entry name" value="HAD-like"/>
    <property type="match status" value="1"/>
</dbReference>
<proteinExistence type="predicted"/>
<dbReference type="InterPro" id="IPR023214">
    <property type="entry name" value="HAD_sf"/>
</dbReference>
<dbReference type="GO" id="GO:0005829">
    <property type="term" value="C:cytosol"/>
    <property type="evidence" value="ECO:0007669"/>
    <property type="project" value="TreeGrafter"/>
</dbReference>
<dbReference type="GO" id="GO:0000287">
    <property type="term" value="F:magnesium ion binding"/>
    <property type="evidence" value="ECO:0007669"/>
    <property type="project" value="TreeGrafter"/>
</dbReference>
<dbReference type="GO" id="GO:0016791">
    <property type="term" value="F:phosphatase activity"/>
    <property type="evidence" value="ECO:0007669"/>
    <property type="project" value="TreeGrafter"/>
</dbReference>
<dbReference type="Proteomes" id="UP000886785">
    <property type="component" value="Unassembled WGS sequence"/>
</dbReference>
<reference evidence="1" key="1">
    <citation type="submission" date="2020-10" db="EMBL/GenBank/DDBJ databases">
        <authorList>
            <person name="Gilroy R."/>
        </authorList>
    </citation>
    <scope>NUCLEOTIDE SEQUENCE</scope>
    <source>
        <strain evidence="1">ChiSjej1B19-7085</strain>
    </source>
</reference>
<dbReference type="Pfam" id="PF08282">
    <property type="entry name" value="Hydrolase_3"/>
    <property type="match status" value="1"/>
</dbReference>
<dbReference type="AlphaFoldDB" id="A0A9D1DQ82"/>
<reference evidence="1" key="2">
    <citation type="journal article" date="2021" name="PeerJ">
        <title>Extensive microbial diversity within the chicken gut microbiome revealed by metagenomics and culture.</title>
        <authorList>
            <person name="Gilroy R."/>
            <person name="Ravi A."/>
            <person name="Getino M."/>
            <person name="Pursley I."/>
            <person name="Horton D.L."/>
            <person name="Alikhan N.F."/>
            <person name="Baker D."/>
            <person name="Gharbi K."/>
            <person name="Hall N."/>
            <person name="Watson M."/>
            <person name="Adriaenssens E.M."/>
            <person name="Foster-Nyarko E."/>
            <person name="Jarju S."/>
            <person name="Secka A."/>
            <person name="Antonio M."/>
            <person name="Oren A."/>
            <person name="Chaudhuri R.R."/>
            <person name="La Ragione R."/>
            <person name="Hildebrand F."/>
            <person name="Pallen M.J."/>
        </authorList>
    </citation>
    <scope>NUCLEOTIDE SEQUENCE</scope>
    <source>
        <strain evidence="1">ChiSjej1B19-7085</strain>
    </source>
</reference>
<evidence type="ECO:0000313" key="1">
    <source>
        <dbReference type="EMBL" id="HIR57045.1"/>
    </source>
</evidence>
<protein>
    <submittedName>
        <fullName evidence="1">HAD family phosphatase</fullName>
    </submittedName>
</protein>
<dbReference type="EMBL" id="DVHF01000058">
    <property type="protein sequence ID" value="HIR57045.1"/>
    <property type="molecule type" value="Genomic_DNA"/>
</dbReference>
<dbReference type="NCBIfam" id="TIGR01484">
    <property type="entry name" value="HAD-SF-IIB"/>
    <property type="match status" value="1"/>
</dbReference>
<gene>
    <name evidence="1" type="ORF">IAA54_05195</name>
</gene>
<dbReference type="NCBIfam" id="TIGR00099">
    <property type="entry name" value="Cof-subfamily"/>
    <property type="match status" value="1"/>
</dbReference>
<name>A0A9D1DQ82_9FIRM</name>
<dbReference type="InterPro" id="IPR000150">
    <property type="entry name" value="Cof"/>
</dbReference>
<accession>A0A9D1DQ82</accession>
<dbReference type="InterPro" id="IPR006379">
    <property type="entry name" value="HAD-SF_hydro_IIB"/>
</dbReference>
<dbReference type="PANTHER" id="PTHR10000:SF25">
    <property type="entry name" value="PHOSPHATASE YKRA-RELATED"/>
    <property type="match status" value="1"/>
</dbReference>
<dbReference type="Gene3D" id="3.30.1240.10">
    <property type="match status" value="1"/>
</dbReference>
<evidence type="ECO:0000313" key="2">
    <source>
        <dbReference type="Proteomes" id="UP000886785"/>
    </source>
</evidence>
<dbReference type="Gene3D" id="3.40.50.1000">
    <property type="entry name" value="HAD superfamily/HAD-like"/>
    <property type="match status" value="1"/>
</dbReference>
<organism evidence="1 2">
    <name type="scientific">Candidatus Gallacutalibacter pullicola</name>
    <dbReference type="NCBI Taxonomy" id="2840830"/>
    <lineage>
        <taxon>Bacteria</taxon>
        <taxon>Bacillati</taxon>
        <taxon>Bacillota</taxon>
        <taxon>Clostridia</taxon>
        <taxon>Eubacteriales</taxon>
        <taxon>Candidatus Gallacutalibacter</taxon>
    </lineage>
</organism>
<comment type="caution">
    <text evidence="1">The sequence shown here is derived from an EMBL/GenBank/DDBJ whole genome shotgun (WGS) entry which is preliminary data.</text>
</comment>
<dbReference type="PANTHER" id="PTHR10000">
    <property type="entry name" value="PHOSPHOSERINE PHOSPHATASE"/>
    <property type="match status" value="1"/>
</dbReference>
<sequence>MYCGAVFFDMDGTLVDGRDGILSVTPRTRQAIARLRENGYLAGLATGRAKCYLPPEADLFDCLVTSNGAYAEADGRTACDCSVDPQVLRDVRAYLERSGINYLLECQEGCYVHDIHEYWYNQMMERFHWDRSRFFPLTEDSPLRANKLMVMYDSMDKLYRFQRDFGDRFDITEQPVNQSADVGIRGISKGYGVGRVMELLGIPRESTWAFGDADNDLEMLKTVGCGVAMGRHTEAVGKAAQFVTGTVREDGVAAALEKLGLI</sequence>
<dbReference type="InterPro" id="IPR036412">
    <property type="entry name" value="HAD-like_sf"/>
</dbReference>